<dbReference type="GO" id="GO:0061542">
    <property type="term" value="F:3-demethylubiquinol 3-O-methyltransferase activity"/>
    <property type="evidence" value="ECO:0007669"/>
    <property type="project" value="EnsemblFungi"/>
</dbReference>
<name>A0A1E4TEG8_9ASCO</name>
<dbReference type="NCBIfam" id="TIGR01983">
    <property type="entry name" value="UbiG"/>
    <property type="match status" value="1"/>
</dbReference>
<dbReference type="GO" id="GO:0032259">
    <property type="term" value="P:methylation"/>
    <property type="evidence" value="ECO:0007669"/>
    <property type="project" value="UniProtKB-KW"/>
</dbReference>
<dbReference type="GO" id="GO:0010420">
    <property type="term" value="F:polyprenyldihydroxybenzoate methyltransferase activity"/>
    <property type="evidence" value="ECO:0007669"/>
    <property type="project" value="EnsemblFungi"/>
</dbReference>
<dbReference type="PANTHER" id="PTHR43464:SF19">
    <property type="entry name" value="UBIQUINONE BIOSYNTHESIS O-METHYLTRANSFERASE, MITOCHONDRIAL"/>
    <property type="match status" value="1"/>
</dbReference>
<dbReference type="Proteomes" id="UP000095023">
    <property type="component" value="Unassembled WGS sequence"/>
</dbReference>
<gene>
    <name evidence="6" type="ORF">CANCADRAFT_11345</name>
</gene>
<dbReference type="CDD" id="cd02440">
    <property type="entry name" value="AdoMet_MTases"/>
    <property type="match status" value="1"/>
</dbReference>
<dbReference type="InterPro" id="IPR029063">
    <property type="entry name" value="SAM-dependent_MTases_sf"/>
</dbReference>
<organism evidence="6 7">
    <name type="scientific">Tortispora caseinolytica NRRL Y-17796</name>
    <dbReference type="NCBI Taxonomy" id="767744"/>
    <lineage>
        <taxon>Eukaryota</taxon>
        <taxon>Fungi</taxon>
        <taxon>Dikarya</taxon>
        <taxon>Ascomycota</taxon>
        <taxon>Saccharomycotina</taxon>
        <taxon>Trigonopsidomycetes</taxon>
        <taxon>Trigonopsidales</taxon>
        <taxon>Trigonopsidaceae</taxon>
        <taxon>Tortispora</taxon>
    </lineage>
</organism>
<keyword evidence="2" id="KW-0808">Transferase</keyword>
<keyword evidence="1" id="KW-0489">Methyltransferase</keyword>
<protein>
    <recommendedName>
        <fullName evidence="5">Methyltransferase type 11 domain-containing protein</fullName>
    </recommendedName>
</protein>
<evidence type="ECO:0000256" key="4">
    <source>
        <dbReference type="ARBA" id="ARBA00022691"/>
    </source>
</evidence>
<dbReference type="PANTHER" id="PTHR43464">
    <property type="entry name" value="METHYLTRANSFERASE"/>
    <property type="match status" value="1"/>
</dbReference>
<proteinExistence type="predicted"/>
<evidence type="ECO:0000256" key="1">
    <source>
        <dbReference type="ARBA" id="ARBA00022603"/>
    </source>
</evidence>
<dbReference type="InterPro" id="IPR013216">
    <property type="entry name" value="Methyltransf_11"/>
</dbReference>
<dbReference type="Pfam" id="PF08241">
    <property type="entry name" value="Methyltransf_11"/>
    <property type="match status" value="1"/>
</dbReference>
<dbReference type="SUPFAM" id="SSF53335">
    <property type="entry name" value="S-adenosyl-L-methionine-dependent methyltransferases"/>
    <property type="match status" value="1"/>
</dbReference>
<evidence type="ECO:0000259" key="5">
    <source>
        <dbReference type="Pfam" id="PF08241"/>
    </source>
</evidence>
<dbReference type="EMBL" id="KV453842">
    <property type="protein sequence ID" value="ODV90154.1"/>
    <property type="molecule type" value="Genomic_DNA"/>
</dbReference>
<evidence type="ECO:0000313" key="7">
    <source>
        <dbReference type="Proteomes" id="UP000095023"/>
    </source>
</evidence>
<dbReference type="OrthoDB" id="3265906at2759"/>
<feature type="domain" description="Methyltransferase type 11" evidence="5">
    <location>
        <begin position="45"/>
        <end position="145"/>
    </location>
</feature>
<dbReference type="GO" id="GO:0031314">
    <property type="term" value="C:extrinsic component of mitochondrial inner membrane"/>
    <property type="evidence" value="ECO:0007669"/>
    <property type="project" value="EnsemblFungi"/>
</dbReference>
<dbReference type="Gene3D" id="3.40.50.150">
    <property type="entry name" value="Vaccinia Virus protein VP39"/>
    <property type="match status" value="1"/>
</dbReference>
<dbReference type="InterPro" id="IPR010233">
    <property type="entry name" value="UbiG_MeTrfase"/>
</dbReference>
<dbReference type="AlphaFoldDB" id="A0A1E4TEG8"/>
<reference evidence="7" key="1">
    <citation type="submission" date="2016-02" db="EMBL/GenBank/DDBJ databases">
        <title>Comparative genomics of biotechnologically important yeasts.</title>
        <authorList>
            <consortium name="DOE Joint Genome Institute"/>
            <person name="Riley R."/>
            <person name="Haridas S."/>
            <person name="Wolfe K.H."/>
            <person name="Lopes M.R."/>
            <person name="Hittinger C.T."/>
            <person name="Goker M."/>
            <person name="Salamov A."/>
            <person name="Wisecaver J."/>
            <person name="Long T.M."/>
            <person name="Aerts A.L."/>
            <person name="Barry K."/>
            <person name="Choi C."/>
            <person name="Clum A."/>
            <person name="Coughlan A.Y."/>
            <person name="Deshpande S."/>
            <person name="Douglass A.P."/>
            <person name="Hanson S.J."/>
            <person name="Klenk H.-P."/>
            <person name="Labutti K."/>
            <person name="Lapidus A."/>
            <person name="Lindquist E."/>
            <person name="Lipzen A."/>
            <person name="Meier-Kolthoff J.P."/>
            <person name="Ohm R.A."/>
            <person name="Otillar R.P."/>
            <person name="Pangilinan J."/>
            <person name="Peng Y."/>
            <person name="Rokas A."/>
            <person name="Rosa C.A."/>
            <person name="Scheuner C."/>
            <person name="Sibirny A.A."/>
            <person name="Slot J.C."/>
            <person name="Stielow J.B."/>
            <person name="Sun H."/>
            <person name="Kurtzman C.P."/>
            <person name="Blackwell M."/>
            <person name="Jeffries T.W."/>
            <person name="Grigoriev I.V."/>
        </authorList>
    </citation>
    <scope>NUCLEOTIDE SEQUENCE [LARGE SCALE GENOMIC DNA]</scope>
    <source>
        <strain evidence="7">NRRL Y-17796</strain>
    </source>
</reference>
<keyword evidence="4" id="KW-0949">S-adenosyl-L-methionine</keyword>
<keyword evidence="7" id="KW-1185">Reference proteome</keyword>
<feature type="non-terminal residue" evidence="6">
    <location>
        <position position="229"/>
    </location>
</feature>
<evidence type="ECO:0000313" key="6">
    <source>
        <dbReference type="EMBL" id="ODV90154.1"/>
    </source>
</evidence>
<evidence type="ECO:0000256" key="2">
    <source>
        <dbReference type="ARBA" id="ARBA00022679"/>
    </source>
</evidence>
<keyword evidence="3" id="KW-0831">Ubiquinone biosynthesis</keyword>
<evidence type="ECO:0000256" key="3">
    <source>
        <dbReference type="ARBA" id="ARBA00022688"/>
    </source>
</evidence>
<sequence length="229" mass="25547">MKNFDSLAASWWQLNGPSRLLHRMNSTRVMFIQQAIHNRPMHKVLDIGCGGGIFTETAARIPGVKHVDGVDVSESVLEVARAHASIDKAVHSKVSYLKGPIEDVTSLTKESYDVVSLFEVLEHVDSPSKLIEEAMTYTKPGGSIVLSTINRTVLSYLTTIFMAEKILKLVPDGVHSWSKYINYGEIKEFVDKKPGWNMSLAKGSMYVPTQGWILNNCPSEGNYFMALER</sequence>
<accession>A0A1E4TEG8</accession>